<gene>
    <name evidence="1" type="ORF">FA13DRAFT_241667</name>
</gene>
<keyword evidence="2" id="KW-1185">Reference proteome</keyword>
<dbReference type="EMBL" id="QPFP01000143">
    <property type="protein sequence ID" value="TEB20357.1"/>
    <property type="molecule type" value="Genomic_DNA"/>
</dbReference>
<reference evidence="1 2" key="1">
    <citation type="journal article" date="2019" name="Nat. Ecol. Evol.">
        <title>Megaphylogeny resolves global patterns of mushroom evolution.</title>
        <authorList>
            <person name="Varga T."/>
            <person name="Krizsan K."/>
            <person name="Foldi C."/>
            <person name="Dima B."/>
            <person name="Sanchez-Garcia M."/>
            <person name="Sanchez-Ramirez S."/>
            <person name="Szollosi G.J."/>
            <person name="Szarkandi J.G."/>
            <person name="Papp V."/>
            <person name="Albert L."/>
            <person name="Andreopoulos W."/>
            <person name="Angelini C."/>
            <person name="Antonin V."/>
            <person name="Barry K.W."/>
            <person name="Bougher N.L."/>
            <person name="Buchanan P."/>
            <person name="Buyck B."/>
            <person name="Bense V."/>
            <person name="Catcheside P."/>
            <person name="Chovatia M."/>
            <person name="Cooper J."/>
            <person name="Damon W."/>
            <person name="Desjardin D."/>
            <person name="Finy P."/>
            <person name="Geml J."/>
            <person name="Haridas S."/>
            <person name="Hughes K."/>
            <person name="Justo A."/>
            <person name="Karasinski D."/>
            <person name="Kautmanova I."/>
            <person name="Kiss B."/>
            <person name="Kocsube S."/>
            <person name="Kotiranta H."/>
            <person name="LaButti K.M."/>
            <person name="Lechner B.E."/>
            <person name="Liimatainen K."/>
            <person name="Lipzen A."/>
            <person name="Lukacs Z."/>
            <person name="Mihaltcheva S."/>
            <person name="Morgado L.N."/>
            <person name="Niskanen T."/>
            <person name="Noordeloos M.E."/>
            <person name="Ohm R.A."/>
            <person name="Ortiz-Santana B."/>
            <person name="Ovrebo C."/>
            <person name="Racz N."/>
            <person name="Riley R."/>
            <person name="Savchenko A."/>
            <person name="Shiryaev A."/>
            <person name="Soop K."/>
            <person name="Spirin V."/>
            <person name="Szebenyi C."/>
            <person name="Tomsovsky M."/>
            <person name="Tulloss R.E."/>
            <person name="Uehling J."/>
            <person name="Grigoriev I.V."/>
            <person name="Vagvolgyi C."/>
            <person name="Papp T."/>
            <person name="Martin F.M."/>
            <person name="Miettinen O."/>
            <person name="Hibbett D.S."/>
            <person name="Nagy L.G."/>
        </authorList>
    </citation>
    <scope>NUCLEOTIDE SEQUENCE [LARGE SCALE GENOMIC DNA]</scope>
    <source>
        <strain evidence="1 2">FP101781</strain>
    </source>
</reference>
<proteinExistence type="predicted"/>
<protein>
    <submittedName>
        <fullName evidence="1">Uncharacterized protein</fullName>
    </submittedName>
</protein>
<dbReference type="AlphaFoldDB" id="A0A4Y7SGU9"/>
<comment type="caution">
    <text evidence="1">The sequence shown here is derived from an EMBL/GenBank/DDBJ whole genome shotgun (WGS) entry which is preliminary data.</text>
</comment>
<evidence type="ECO:0000313" key="2">
    <source>
        <dbReference type="Proteomes" id="UP000298030"/>
    </source>
</evidence>
<accession>A0A4Y7SGU9</accession>
<organism evidence="1 2">
    <name type="scientific">Coprinellus micaceus</name>
    <name type="common">Glistening ink-cap mushroom</name>
    <name type="synonym">Coprinus micaceus</name>
    <dbReference type="NCBI Taxonomy" id="71717"/>
    <lineage>
        <taxon>Eukaryota</taxon>
        <taxon>Fungi</taxon>
        <taxon>Dikarya</taxon>
        <taxon>Basidiomycota</taxon>
        <taxon>Agaricomycotina</taxon>
        <taxon>Agaricomycetes</taxon>
        <taxon>Agaricomycetidae</taxon>
        <taxon>Agaricales</taxon>
        <taxon>Agaricineae</taxon>
        <taxon>Psathyrellaceae</taxon>
        <taxon>Coprinellus</taxon>
    </lineage>
</organism>
<dbReference type="Proteomes" id="UP000298030">
    <property type="component" value="Unassembled WGS sequence"/>
</dbReference>
<name>A0A4Y7SGU9_COPMI</name>
<sequence length="84" mass="9335">MSPVHQVLGTPELLDIVLRCLRDQIHQDAKAGISTDVASTNPPVKWKAGFMSLVLVNQAFFYASVGILWERMHSLDPFLSLLEA</sequence>
<dbReference type="OrthoDB" id="3128865at2759"/>
<evidence type="ECO:0000313" key="1">
    <source>
        <dbReference type="EMBL" id="TEB20357.1"/>
    </source>
</evidence>